<proteinExistence type="predicted"/>
<evidence type="ECO:0000313" key="1">
    <source>
        <dbReference type="EMBL" id="MBX56035.1"/>
    </source>
</evidence>
<name>A0A2P2PMX7_RHIMU</name>
<sequence>MVVRSTDGLQHMAYQCCLIRSWPFLPLKVCFVTNGLKAANSSCMWHFLTMEMGVNLTVCRC</sequence>
<accession>A0A2P2PMX7</accession>
<protein>
    <submittedName>
        <fullName evidence="1">Uncharacterized protein</fullName>
    </submittedName>
</protein>
<dbReference type="EMBL" id="GGEC01075551">
    <property type="protein sequence ID" value="MBX56035.1"/>
    <property type="molecule type" value="Transcribed_RNA"/>
</dbReference>
<reference evidence="1" key="1">
    <citation type="submission" date="2018-02" db="EMBL/GenBank/DDBJ databases">
        <title>Rhizophora mucronata_Transcriptome.</title>
        <authorList>
            <person name="Meera S.P."/>
            <person name="Sreeshan A."/>
            <person name="Augustine A."/>
        </authorList>
    </citation>
    <scope>NUCLEOTIDE SEQUENCE</scope>
    <source>
        <tissue evidence="1">Leaf</tissue>
    </source>
</reference>
<organism evidence="1">
    <name type="scientific">Rhizophora mucronata</name>
    <name type="common">Asiatic mangrove</name>
    <dbReference type="NCBI Taxonomy" id="61149"/>
    <lineage>
        <taxon>Eukaryota</taxon>
        <taxon>Viridiplantae</taxon>
        <taxon>Streptophyta</taxon>
        <taxon>Embryophyta</taxon>
        <taxon>Tracheophyta</taxon>
        <taxon>Spermatophyta</taxon>
        <taxon>Magnoliopsida</taxon>
        <taxon>eudicotyledons</taxon>
        <taxon>Gunneridae</taxon>
        <taxon>Pentapetalae</taxon>
        <taxon>rosids</taxon>
        <taxon>fabids</taxon>
        <taxon>Malpighiales</taxon>
        <taxon>Rhizophoraceae</taxon>
        <taxon>Rhizophora</taxon>
    </lineage>
</organism>
<dbReference type="AlphaFoldDB" id="A0A2P2PMX7"/>